<dbReference type="EMBL" id="MJMJ01000012">
    <property type="protein sequence ID" value="OLQ90446.1"/>
    <property type="molecule type" value="Genomic_DNA"/>
</dbReference>
<protein>
    <recommendedName>
        <fullName evidence="10">Cobalt ECF transporter T component CbiQ</fullName>
    </recommendedName>
</protein>
<dbReference type="InterPro" id="IPR003339">
    <property type="entry name" value="ABC/ECF_trnsptr_transmembrane"/>
</dbReference>
<keyword evidence="6 7" id="KW-0472">Membrane</keyword>
<dbReference type="AlphaFoldDB" id="A0A1Q9HJH5"/>
<feature type="transmembrane region" description="Helical" evidence="7">
    <location>
        <begin position="39"/>
        <end position="56"/>
    </location>
</feature>
<reference evidence="8 9" key="1">
    <citation type="submission" date="2016-09" db="EMBL/GenBank/DDBJ databases">
        <title>Genomic Taxonomy of the Vibrionaceae.</title>
        <authorList>
            <person name="Gonzalez-Castillo A."/>
            <person name="Gomez-Gil B."/>
            <person name="Enciso-Ibarra K."/>
        </authorList>
    </citation>
    <scope>NUCLEOTIDE SEQUENCE [LARGE SCALE GENOMIC DNA]</scope>
    <source>
        <strain evidence="8 9">CAIM 703</strain>
    </source>
</reference>
<comment type="caution">
    <text evidence="8">The sequence shown here is derived from an EMBL/GenBank/DDBJ whole genome shotgun (WGS) entry which is preliminary data.</text>
</comment>
<gene>
    <name evidence="8" type="ORF">BIY22_05490</name>
</gene>
<evidence type="ECO:0000313" key="9">
    <source>
        <dbReference type="Proteomes" id="UP000186313"/>
    </source>
</evidence>
<evidence type="ECO:0000256" key="6">
    <source>
        <dbReference type="ARBA" id="ARBA00023136"/>
    </source>
</evidence>
<dbReference type="Proteomes" id="UP000186313">
    <property type="component" value="Unassembled WGS sequence"/>
</dbReference>
<dbReference type="STRING" id="1381081.BIY22_05490"/>
<dbReference type="PANTHER" id="PTHR34857:SF2">
    <property type="entry name" value="SLL0384 PROTEIN"/>
    <property type="match status" value="1"/>
</dbReference>
<comment type="similarity">
    <text evidence="2">Belongs to the CbiQ family.</text>
</comment>
<feature type="transmembrane region" description="Helical" evidence="7">
    <location>
        <begin position="68"/>
        <end position="91"/>
    </location>
</feature>
<evidence type="ECO:0008006" key="10">
    <source>
        <dbReference type="Google" id="ProtNLM"/>
    </source>
</evidence>
<dbReference type="GO" id="GO:0005886">
    <property type="term" value="C:plasma membrane"/>
    <property type="evidence" value="ECO:0007669"/>
    <property type="project" value="UniProtKB-ARBA"/>
</dbReference>
<dbReference type="CDD" id="cd16914">
    <property type="entry name" value="EcfT"/>
    <property type="match status" value="1"/>
</dbReference>
<evidence type="ECO:0000256" key="1">
    <source>
        <dbReference type="ARBA" id="ARBA00004141"/>
    </source>
</evidence>
<organism evidence="8 9">
    <name type="scientific">Vibrio panuliri</name>
    <dbReference type="NCBI Taxonomy" id="1381081"/>
    <lineage>
        <taxon>Bacteria</taxon>
        <taxon>Pseudomonadati</taxon>
        <taxon>Pseudomonadota</taxon>
        <taxon>Gammaproteobacteria</taxon>
        <taxon>Vibrionales</taxon>
        <taxon>Vibrionaceae</taxon>
        <taxon>Vibrio</taxon>
    </lineage>
</organism>
<evidence type="ECO:0000256" key="3">
    <source>
        <dbReference type="ARBA" id="ARBA00022475"/>
    </source>
</evidence>
<keyword evidence="3" id="KW-1003">Cell membrane</keyword>
<evidence type="ECO:0000313" key="8">
    <source>
        <dbReference type="EMBL" id="OLQ90446.1"/>
    </source>
</evidence>
<dbReference type="PANTHER" id="PTHR34857">
    <property type="entry name" value="SLL0384 PROTEIN"/>
    <property type="match status" value="1"/>
</dbReference>
<feature type="transmembrane region" description="Helical" evidence="7">
    <location>
        <begin position="12"/>
        <end position="33"/>
    </location>
</feature>
<evidence type="ECO:0000256" key="4">
    <source>
        <dbReference type="ARBA" id="ARBA00022692"/>
    </source>
</evidence>
<comment type="subcellular location">
    <subcellularLocation>
        <location evidence="1">Membrane</location>
        <topology evidence="1">Multi-pass membrane protein</topology>
    </subcellularLocation>
</comment>
<dbReference type="InterPro" id="IPR051611">
    <property type="entry name" value="ECF_transporter_component"/>
</dbReference>
<keyword evidence="4 7" id="KW-0812">Transmembrane</keyword>
<name>A0A1Q9HJH5_9VIBR</name>
<dbReference type="OrthoDB" id="4533at2"/>
<sequence length="254" mass="27594">MEALLSGSTSNNTLSLMPVHARLLVAVAVTVATVVSEQAWVYGCFALIACVLWIQSSMGVSAGLKRVAMIDSVVVLTILPLPFTFVGGQIIELGPLTLSQVGVDKALDILIKTTISSIVMMSQCSGVSSLELARALSVLRVPNKLILILQFCIRYLEVIEQELLVLKTAMRARGFGNASMRRNWKNYGYLFGMLLIRSLARADRIWLAMKCRGYRGIFPATAGEHATAFIPPKALGWILLALILVALDWLTTGA</sequence>
<proteinExistence type="inferred from homology"/>
<evidence type="ECO:0000256" key="5">
    <source>
        <dbReference type="ARBA" id="ARBA00022989"/>
    </source>
</evidence>
<keyword evidence="5 7" id="KW-1133">Transmembrane helix</keyword>
<accession>A0A1Q9HJH5</accession>
<evidence type="ECO:0000256" key="2">
    <source>
        <dbReference type="ARBA" id="ARBA00008564"/>
    </source>
</evidence>
<dbReference type="RefSeq" id="WP_075708067.1">
    <property type="nucleotide sequence ID" value="NZ_MJMJ01000012.1"/>
</dbReference>
<evidence type="ECO:0000256" key="7">
    <source>
        <dbReference type="SAM" id="Phobius"/>
    </source>
</evidence>
<dbReference type="Pfam" id="PF02361">
    <property type="entry name" value="CbiQ"/>
    <property type="match status" value="1"/>
</dbReference>